<dbReference type="AlphaFoldDB" id="A0A7E4V944"/>
<keyword evidence="1" id="KW-1185">Reference proteome</keyword>
<protein>
    <submittedName>
        <fullName evidence="2">FBA_2 domain-containing protein</fullName>
    </submittedName>
</protein>
<accession>A0A7E4V944</accession>
<evidence type="ECO:0000313" key="1">
    <source>
        <dbReference type="Proteomes" id="UP000492821"/>
    </source>
</evidence>
<organism evidence="1 2">
    <name type="scientific">Panagrellus redivivus</name>
    <name type="common">Microworm</name>
    <dbReference type="NCBI Taxonomy" id="6233"/>
    <lineage>
        <taxon>Eukaryota</taxon>
        <taxon>Metazoa</taxon>
        <taxon>Ecdysozoa</taxon>
        <taxon>Nematoda</taxon>
        <taxon>Chromadorea</taxon>
        <taxon>Rhabditida</taxon>
        <taxon>Tylenchina</taxon>
        <taxon>Panagrolaimomorpha</taxon>
        <taxon>Panagrolaimoidea</taxon>
        <taxon>Panagrolaimidae</taxon>
        <taxon>Panagrellus</taxon>
    </lineage>
</organism>
<dbReference type="Proteomes" id="UP000492821">
    <property type="component" value="Unassembled WGS sequence"/>
</dbReference>
<proteinExistence type="predicted"/>
<reference evidence="2" key="2">
    <citation type="submission" date="2020-10" db="UniProtKB">
        <authorList>
            <consortium name="WormBaseParasite"/>
        </authorList>
    </citation>
    <scope>IDENTIFICATION</scope>
</reference>
<sequence>MHFDLRLLYDICLNISDLDDFSGNTLAILCDQPKFMKQSWVTVILIPIYGMRYCISHWLFIEFCVAEMYKI</sequence>
<evidence type="ECO:0000313" key="2">
    <source>
        <dbReference type="WBParaSite" id="Pan_g18070.t1"/>
    </source>
</evidence>
<name>A0A7E4V944_PANRE</name>
<reference evidence="1" key="1">
    <citation type="journal article" date="2013" name="Genetics">
        <title>The draft genome and transcriptome of Panagrellus redivivus are shaped by the harsh demands of a free-living lifestyle.</title>
        <authorList>
            <person name="Srinivasan J."/>
            <person name="Dillman A.R."/>
            <person name="Macchietto M.G."/>
            <person name="Heikkinen L."/>
            <person name="Lakso M."/>
            <person name="Fracchia K.M."/>
            <person name="Antoshechkin I."/>
            <person name="Mortazavi A."/>
            <person name="Wong G."/>
            <person name="Sternberg P.W."/>
        </authorList>
    </citation>
    <scope>NUCLEOTIDE SEQUENCE [LARGE SCALE GENOMIC DNA]</scope>
    <source>
        <strain evidence="1">MT8872</strain>
    </source>
</reference>
<dbReference type="WBParaSite" id="Pan_g18070.t1">
    <property type="protein sequence ID" value="Pan_g18070.t1"/>
    <property type="gene ID" value="Pan_g18070"/>
</dbReference>